<feature type="compositionally biased region" description="Basic and acidic residues" evidence="7">
    <location>
        <begin position="1500"/>
        <end position="1514"/>
    </location>
</feature>
<keyword evidence="5" id="KW-0328">Glycosyltransferase</keyword>
<evidence type="ECO:0000259" key="9">
    <source>
        <dbReference type="PROSITE" id="PS51059"/>
    </source>
</evidence>
<keyword evidence="3" id="KW-0106">Calcium</keyword>
<feature type="compositionally biased region" description="Polar residues" evidence="7">
    <location>
        <begin position="1577"/>
        <end position="1592"/>
    </location>
</feature>
<feature type="compositionally biased region" description="Low complexity" evidence="7">
    <location>
        <begin position="1634"/>
        <end position="1647"/>
    </location>
</feature>
<keyword evidence="6" id="KW-0175">Coiled coil</keyword>
<dbReference type="InterPro" id="IPR027417">
    <property type="entry name" value="P-loop_NTPase"/>
</dbReference>
<dbReference type="Gene3D" id="1.10.238.10">
    <property type="entry name" value="EF-hand"/>
    <property type="match status" value="1"/>
</dbReference>
<evidence type="ECO:0000313" key="11">
    <source>
        <dbReference type="Proteomes" id="UP001642484"/>
    </source>
</evidence>
<name>A0ABP0IFS0_9DINO</name>
<feature type="region of interest" description="Disordered" evidence="7">
    <location>
        <begin position="1"/>
        <end position="22"/>
    </location>
</feature>
<feature type="domain" description="EF-hand" evidence="8">
    <location>
        <begin position="299"/>
        <end position="334"/>
    </location>
</feature>
<evidence type="ECO:0000256" key="4">
    <source>
        <dbReference type="ARBA" id="ARBA00022840"/>
    </source>
</evidence>
<evidence type="ECO:0000256" key="5">
    <source>
        <dbReference type="RuleBase" id="RU362114"/>
    </source>
</evidence>
<proteinExistence type="inferred from homology"/>
<evidence type="ECO:0000256" key="7">
    <source>
        <dbReference type="SAM" id="MobiDB-lite"/>
    </source>
</evidence>
<dbReference type="Pfam" id="PF00644">
    <property type="entry name" value="PARP"/>
    <property type="match status" value="1"/>
</dbReference>
<feature type="region of interest" description="Disordered" evidence="7">
    <location>
        <begin position="1573"/>
        <end position="1592"/>
    </location>
</feature>
<feature type="coiled-coil region" evidence="6">
    <location>
        <begin position="1465"/>
        <end position="1499"/>
    </location>
</feature>
<keyword evidence="4" id="KW-0067">ATP-binding</keyword>
<accession>A0ABP0IFS0</accession>
<feature type="region of interest" description="Disordered" evidence="7">
    <location>
        <begin position="778"/>
        <end position="798"/>
    </location>
</feature>
<comment type="caution">
    <text evidence="10">The sequence shown here is derived from an EMBL/GenBank/DDBJ whole genome shotgun (WGS) entry which is preliminary data.</text>
</comment>
<evidence type="ECO:0000256" key="3">
    <source>
        <dbReference type="ARBA" id="ARBA00022837"/>
    </source>
</evidence>
<dbReference type="InterPro" id="IPR012317">
    <property type="entry name" value="Poly(ADP-ribose)pol_cat_dom"/>
</dbReference>
<sequence>MIDVHSRLHKRQKGSSANTDSTADDLVEQVAADMMKEAWLWCFDEFQVTHISDAIIMKRIFSVLFELGAVVVATSNRPPKDLYLNGLNRPLFLPFIPMLESFCHVHDIGAEVDYRMCSSRDEEDDRVYITPNGSDEIKILEAKFAKICQGHVRFGVQVETQGRRIAVPRCAENSDVAWFTFKDLCDKPLGAADYLAIGSAFHTIFIADIPRLTMQERDQVRRFITLIDALYESHAKVVCTAALDPISLFQVSAEEKKTSIADEIFAWDRTEMQSATYLSHSFRSLSAEQFLGQYKLKCLSDQDFKDLWRRYDQDDNGCLDMQEFRYLLEDLLERQCGHRNVSDELPWRSKDDIHVHGETVTFEVPWFFDCSNNPEWSAFRELFQGFRRRFSAPERADRDDAAMVTEVQQVLTEANQLGRRYEPNFVQYASDWSVFHICNPDRLSEVPEVAKMLIDSTKAYSSRNTLYADKLQSCFDIVPVLKESSAMGSAASTQLASATAEDLQKIYQDLPEETRSKLLSAMATAKTSTWTEAYGVLGCFASKDPATTMKLVLADAAIQVKEEKGAPWFSVMGHPNTPESDKDKAFWVAAFHSKEAYHQEHTQRPSNKAFVSELMATCATGNPMVDMMGTYRGSMYYTEKSAAQLEGTVYAVVRTWTTKDAKSAEKMLDMLKAADGLKEMELHPDLLQIILFPTVAIGGDVPEGAPKDDRMLKSALLFKSLEAMEQWKKGAIAKVEQWKESSGWSVTMVELAKSLSNAFMANSDYRVSRDAALPALSEFSGVPRRPPEHTRPGTAETASSSVISTWDLSFVHFFFAENCTADSQIDIDTGRNGNGAAFSHQGGSWCGTDERLLQLNALFTDTLLNCHTGDHKARHHFLRSAQEYYELFLQLMGNDAELRSADFFMCGEPVLFCRLLSYFGQPVIGYISTPISVYVGKHDRAEWYQQFYEMTLDDRHIFATTTPIFAEWVAYATGIDLPVIRPICSYTEVSYWPRRQRELLLLRSVSLFWDTECVLNYFAKQFAGDGEPLRFLESTGLSDEERRGYGSFAEFKAAVIYPYSPSQFWFYELYSMAVPLLMPTRESMPLYVSQDYSVCPDFEGHRLGHAPHLVHPHSPFDTDDWAAMTYWASFTDYLTLPHVLHFSSVPDLLRCSIWALRKHSGVRQVLDGQTDPSKEVLGAPVGSLAVPGNDEDLTNEERWNIIWADAGVALGLSLLALIAQVVVITFLQGIAALVQFILGITCDKWVPERAKREARKHRTRLAGCGLQSGSGDLNGSLLEMEGAHGGFAAPHNLMKDELRDLSTRQPSGERPSVGVRGDHPHQYHFDMVAAAQAGRAGGMGGNGDEVKLWTRDCCSEIYGTLASDAVSHRYTGRQLFVLLGNSSDVRHAAECAALEVVSRQGVLDDQQVSTICLGTGEYLFVEARPGRAEAEEVAILMLPETAMSSGLPASLGEGRQEGSAALSALAECRRQREQQEQLLLKAQEELQKAARLAKVAIERRVGGPEPADASRVEKPQTNPGTASETRRQPKHPSSRIAVRPALRQRQRSDGEAVEAPSGVSASLRAAAALSPHRGFYHTSSPQRPLRRAQTTSARLAWAPAAVPMPGDEKPDAPPEATPGGPAAVDACKSAEATDPGASGDAADGAAVPSAPSWKRLALLLREERTVTQYVSRRNVTLSEYEQVQQRYEGHMNTLKVLCETVRAPEKEKKIIHRGSRGLNFRDLQEEKDFQDFLELRDPLLGSRAGARPRSCSPRQASPPRSRVQRSSTEKKAEKSRHLSEEALVEEKSVTLPLLGARMLSAVPMALLYQDNDLEHVRSLFCAQVPEARVLEIFRVENATLAGVYSAVREAMGSDCELDLWHGTSSECVPNIVLNGFNRAYSGRRHGTKLGHGSYFSASAAYSTRFCDRKRQRRTVFFAKVLVGAWAKGSPDLVEPPVKDAEGLIRYDSTVDDLLCPVNFCIFRDFQAMPTYLLEFTI</sequence>
<keyword evidence="2" id="KW-0547">Nucleotide-binding</keyword>
<dbReference type="Proteomes" id="UP001642484">
    <property type="component" value="Unassembled WGS sequence"/>
</dbReference>
<dbReference type="PROSITE" id="PS00018">
    <property type="entry name" value="EF_HAND_1"/>
    <property type="match status" value="1"/>
</dbReference>
<dbReference type="InterPro" id="IPR002048">
    <property type="entry name" value="EF_hand_dom"/>
</dbReference>
<evidence type="ECO:0000256" key="2">
    <source>
        <dbReference type="ARBA" id="ARBA00022741"/>
    </source>
</evidence>
<reference evidence="10 11" key="1">
    <citation type="submission" date="2024-02" db="EMBL/GenBank/DDBJ databases">
        <authorList>
            <person name="Chen Y."/>
            <person name="Shah S."/>
            <person name="Dougan E. K."/>
            <person name="Thang M."/>
            <person name="Chan C."/>
        </authorList>
    </citation>
    <scope>NUCLEOTIDE SEQUENCE [LARGE SCALE GENOMIC DNA]</scope>
</reference>
<dbReference type="EC" id="2.4.2.-" evidence="5"/>
<dbReference type="SUPFAM" id="SSF47473">
    <property type="entry name" value="EF-hand"/>
    <property type="match status" value="1"/>
</dbReference>
<protein>
    <recommendedName>
        <fullName evidence="5">Poly [ADP-ribose] polymerase</fullName>
        <shortName evidence="5">PARP</shortName>
        <ecNumber evidence="5">2.4.2.-</ecNumber>
    </recommendedName>
</protein>
<organism evidence="10 11">
    <name type="scientific">Durusdinium trenchii</name>
    <dbReference type="NCBI Taxonomy" id="1381693"/>
    <lineage>
        <taxon>Eukaryota</taxon>
        <taxon>Sar</taxon>
        <taxon>Alveolata</taxon>
        <taxon>Dinophyceae</taxon>
        <taxon>Suessiales</taxon>
        <taxon>Symbiodiniaceae</taxon>
        <taxon>Durusdinium</taxon>
    </lineage>
</organism>
<keyword evidence="5" id="KW-0808">Transferase</keyword>
<dbReference type="SUPFAM" id="SSF56399">
    <property type="entry name" value="ADP-ribosylation"/>
    <property type="match status" value="1"/>
</dbReference>
<dbReference type="InterPro" id="IPR011992">
    <property type="entry name" value="EF-hand-dom_pair"/>
</dbReference>
<feature type="domain" description="PARP catalytic" evidence="9">
    <location>
        <begin position="1766"/>
        <end position="1977"/>
    </location>
</feature>
<evidence type="ECO:0000259" key="8">
    <source>
        <dbReference type="PROSITE" id="PS50222"/>
    </source>
</evidence>
<dbReference type="Pfam" id="PF03969">
    <property type="entry name" value="AFG1_ATPase"/>
    <property type="match status" value="1"/>
</dbReference>
<dbReference type="InterPro" id="IPR005654">
    <property type="entry name" value="ATPase_AFG1-like"/>
</dbReference>
<dbReference type="NCBIfam" id="NF040713">
    <property type="entry name" value="ZapE"/>
    <property type="match status" value="1"/>
</dbReference>
<feature type="region of interest" description="Disordered" evidence="7">
    <location>
        <begin position="1500"/>
        <end position="1559"/>
    </location>
</feature>
<gene>
    <name evidence="10" type="ORF">CCMP2556_LOCUS5981</name>
</gene>
<dbReference type="PROSITE" id="PS50222">
    <property type="entry name" value="EF_HAND_2"/>
    <property type="match status" value="1"/>
</dbReference>
<feature type="compositionally biased region" description="Basic and acidic residues" evidence="7">
    <location>
        <begin position="1767"/>
        <end position="1779"/>
    </location>
</feature>
<dbReference type="PROSITE" id="PS51059">
    <property type="entry name" value="PARP_CATALYTIC"/>
    <property type="match status" value="1"/>
</dbReference>
<feature type="region of interest" description="Disordered" evidence="7">
    <location>
        <begin position="1743"/>
        <end position="1779"/>
    </location>
</feature>
<evidence type="ECO:0000313" key="10">
    <source>
        <dbReference type="EMBL" id="CAK9000218.1"/>
    </source>
</evidence>
<comment type="similarity">
    <text evidence="1">Belongs to the AFG1 ATPase family.</text>
</comment>
<keyword evidence="11" id="KW-1185">Reference proteome</keyword>
<dbReference type="Gene3D" id="3.40.50.300">
    <property type="entry name" value="P-loop containing nucleotide triphosphate hydrolases"/>
    <property type="match status" value="1"/>
</dbReference>
<dbReference type="EMBL" id="CAXAMN010002558">
    <property type="protein sequence ID" value="CAK9000218.1"/>
    <property type="molecule type" value="Genomic_DNA"/>
</dbReference>
<evidence type="ECO:0000256" key="1">
    <source>
        <dbReference type="ARBA" id="ARBA00010322"/>
    </source>
</evidence>
<dbReference type="Gene3D" id="3.90.228.10">
    <property type="match status" value="1"/>
</dbReference>
<feature type="region of interest" description="Disordered" evidence="7">
    <location>
        <begin position="1600"/>
        <end position="1647"/>
    </location>
</feature>
<dbReference type="PANTHER" id="PTHR12169">
    <property type="entry name" value="ATPASE N2B"/>
    <property type="match status" value="1"/>
</dbReference>
<dbReference type="InterPro" id="IPR018247">
    <property type="entry name" value="EF_Hand_1_Ca_BS"/>
</dbReference>
<dbReference type="PANTHER" id="PTHR12169:SF6">
    <property type="entry name" value="AFG1-LIKE ATPASE"/>
    <property type="match status" value="1"/>
</dbReference>
<keyword evidence="5" id="KW-0520">NAD</keyword>
<evidence type="ECO:0000256" key="6">
    <source>
        <dbReference type="SAM" id="Coils"/>
    </source>
</evidence>